<accession>A0A4V6IL56</accession>
<dbReference type="EMBL" id="CAADHO010000002">
    <property type="protein sequence ID" value="VFQ43858.1"/>
    <property type="molecule type" value="Genomic_DNA"/>
</dbReference>
<name>A0A4V6IL56_9BACT</name>
<dbReference type="Proteomes" id="UP000507962">
    <property type="component" value="Unassembled WGS sequence"/>
</dbReference>
<evidence type="ECO:0000313" key="2">
    <source>
        <dbReference type="Proteomes" id="UP000507962"/>
    </source>
</evidence>
<protein>
    <submittedName>
        <fullName evidence="1">Uncharacterized protein</fullName>
    </submittedName>
</protein>
<organism evidence="1 2">
    <name type="scientific">Desulfoluna butyratoxydans</name>
    <dbReference type="NCBI Taxonomy" id="231438"/>
    <lineage>
        <taxon>Bacteria</taxon>
        <taxon>Pseudomonadati</taxon>
        <taxon>Thermodesulfobacteriota</taxon>
        <taxon>Desulfobacteria</taxon>
        <taxon>Desulfobacterales</taxon>
        <taxon>Desulfolunaceae</taxon>
        <taxon>Desulfoluna</taxon>
    </lineage>
</organism>
<sequence>MTRENTLLGLKSQDAEDFKKSYDMGATAGALKGQLDGMAGAFTSFFTTVQETGKFAYKELAASLVKQIQVQAAAMLTQFMLQAMYHGIMAMIETNDQLNGRPHAEQAVAALKGMAVMGAFVTGSTLAGMAHDGMDSIPEEGTWLLNKGERVVDSRTNEDLKGYLKNGGNGGAQVNITINEPRDKDSVLSAIPELRRMIVDTVGGNIASNGSLNKTIRAYT</sequence>
<proteinExistence type="predicted"/>
<keyword evidence="2" id="KW-1185">Reference proteome</keyword>
<reference evidence="1 2" key="1">
    <citation type="submission" date="2019-03" db="EMBL/GenBank/DDBJ databases">
        <authorList>
            <person name="Nijsse B."/>
        </authorList>
    </citation>
    <scope>NUCLEOTIDE SEQUENCE [LARGE SCALE GENOMIC DNA]</scope>
    <source>
        <strain evidence="1">Desulfoluna butyratoxydans MSL71</strain>
    </source>
</reference>
<gene>
    <name evidence="1" type="ORF">MSL71_14990</name>
</gene>
<evidence type="ECO:0000313" key="1">
    <source>
        <dbReference type="EMBL" id="VFQ43858.1"/>
    </source>
</evidence>
<dbReference type="AlphaFoldDB" id="A0A4V6IL56"/>